<dbReference type="CDD" id="cd00093">
    <property type="entry name" value="HTH_XRE"/>
    <property type="match status" value="1"/>
</dbReference>
<evidence type="ECO:0000313" key="4">
    <source>
        <dbReference type="EMBL" id="QLG46504.1"/>
    </source>
</evidence>
<dbReference type="Pfam" id="PF01381">
    <property type="entry name" value="HTH_3"/>
    <property type="match status" value="1"/>
</dbReference>
<dbReference type="InterPro" id="IPR001387">
    <property type="entry name" value="Cro/C1-type_HTH"/>
</dbReference>
<feature type="domain" description="HTH cro/C1-type" evidence="3">
    <location>
        <begin position="10"/>
        <end position="64"/>
    </location>
</feature>
<dbReference type="PROSITE" id="PS50943">
    <property type="entry name" value="HTH_CROC1"/>
    <property type="match status" value="1"/>
</dbReference>
<keyword evidence="2" id="KW-0472">Membrane</keyword>
<proteinExistence type="predicted"/>
<gene>
    <name evidence="4" type="ORF">HYG79_14495</name>
</gene>
<keyword evidence="5" id="KW-1185">Reference proteome</keyword>
<dbReference type="GO" id="GO:0003700">
    <property type="term" value="F:DNA-binding transcription factor activity"/>
    <property type="evidence" value="ECO:0007669"/>
    <property type="project" value="TreeGrafter"/>
</dbReference>
<feature type="transmembrane region" description="Helical" evidence="2">
    <location>
        <begin position="216"/>
        <end position="236"/>
    </location>
</feature>
<reference evidence="4 5" key="1">
    <citation type="journal article" date="2006" name="Int. J. Syst. Evol. Microbiol.">
        <title>Costertonia aggregata gen. nov., sp. nov., a mesophilic marine bacterium of the family Flavobacteriaceae, isolated from a mature biofilm.</title>
        <authorList>
            <person name="Kwon K.K."/>
            <person name="Lee Y.K."/>
            <person name="Lee H.K."/>
        </authorList>
    </citation>
    <scope>NUCLEOTIDE SEQUENCE [LARGE SCALE GENOMIC DNA]</scope>
    <source>
        <strain evidence="4 5">KCCM 42265</strain>
    </source>
</reference>
<evidence type="ECO:0000256" key="1">
    <source>
        <dbReference type="ARBA" id="ARBA00023125"/>
    </source>
</evidence>
<dbReference type="GO" id="GO:0005829">
    <property type="term" value="C:cytosol"/>
    <property type="evidence" value="ECO:0007669"/>
    <property type="project" value="TreeGrafter"/>
</dbReference>
<name>A0A7H9ASS3_9FLAO</name>
<dbReference type="SUPFAM" id="SSF47413">
    <property type="entry name" value="lambda repressor-like DNA-binding domains"/>
    <property type="match status" value="1"/>
</dbReference>
<dbReference type="SMART" id="SM00530">
    <property type="entry name" value="HTH_XRE"/>
    <property type="match status" value="1"/>
</dbReference>
<dbReference type="Gene3D" id="1.10.260.40">
    <property type="entry name" value="lambda repressor-like DNA-binding domains"/>
    <property type="match status" value="1"/>
</dbReference>
<evidence type="ECO:0000313" key="5">
    <source>
        <dbReference type="Proteomes" id="UP000509302"/>
    </source>
</evidence>
<dbReference type="PANTHER" id="PTHR46797">
    <property type="entry name" value="HTH-TYPE TRANSCRIPTIONAL REGULATOR"/>
    <property type="match status" value="1"/>
</dbReference>
<dbReference type="EMBL" id="CP058595">
    <property type="protein sequence ID" value="QLG46504.1"/>
    <property type="molecule type" value="Genomic_DNA"/>
</dbReference>
<evidence type="ECO:0000256" key="2">
    <source>
        <dbReference type="SAM" id="Phobius"/>
    </source>
</evidence>
<feature type="transmembrane region" description="Helical" evidence="2">
    <location>
        <begin position="77"/>
        <end position="94"/>
    </location>
</feature>
<evidence type="ECO:0000259" key="3">
    <source>
        <dbReference type="PROSITE" id="PS50943"/>
    </source>
</evidence>
<dbReference type="KEGG" id="cagg:HYG79_14495"/>
<protein>
    <submittedName>
        <fullName evidence="4">Helix-turn-helix transcriptional regulator</fullName>
    </submittedName>
</protein>
<feature type="transmembrane region" description="Helical" evidence="2">
    <location>
        <begin position="188"/>
        <end position="209"/>
    </location>
</feature>
<dbReference type="RefSeq" id="WP_179242783.1">
    <property type="nucleotide sequence ID" value="NZ_CP058595.1"/>
</dbReference>
<dbReference type="InterPro" id="IPR050807">
    <property type="entry name" value="TransReg_Diox_bact_type"/>
</dbReference>
<feature type="transmembrane region" description="Helical" evidence="2">
    <location>
        <begin position="164"/>
        <end position="182"/>
    </location>
</feature>
<dbReference type="Proteomes" id="UP000509302">
    <property type="component" value="Chromosome"/>
</dbReference>
<organism evidence="4 5">
    <name type="scientific">Costertonia aggregata</name>
    <dbReference type="NCBI Taxonomy" id="343403"/>
    <lineage>
        <taxon>Bacteria</taxon>
        <taxon>Pseudomonadati</taxon>
        <taxon>Bacteroidota</taxon>
        <taxon>Flavobacteriia</taxon>
        <taxon>Flavobacteriales</taxon>
        <taxon>Flavobacteriaceae</taxon>
        <taxon>Costertonia</taxon>
    </lineage>
</organism>
<dbReference type="InterPro" id="IPR010982">
    <property type="entry name" value="Lambda_DNA-bd_dom_sf"/>
</dbReference>
<keyword evidence="2" id="KW-0812">Transmembrane</keyword>
<dbReference type="PANTHER" id="PTHR46797:SF1">
    <property type="entry name" value="METHYLPHOSPHONATE SYNTHASE"/>
    <property type="match status" value="1"/>
</dbReference>
<accession>A0A7H9ASS3</accession>
<feature type="transmembrane region" description="Helical" evidence="2">
    <location>
        <begin position="127"/>
        <end position="152"/>
    </location>
</feature>
<keyword evidence="2" id="KW-1133">Transmembrane helix</keyword>
<dbReference type="GO" id="GO:0003677">
    <property type="term" value="F:DNA binding"/>
    <property type="evidence" value="ECO:0007669"/>
    <property type="project" value="UniProtKB-KW"/>
</dbReference>
<sequence length="275" mass="30280">MKQPELGNRISQLRKAKGLTQEELVERCNVSVRTIQRIETGEVNPRSYTVKTILAALESDFDELHSDSSFSRNVLKTLRVSWLAGIIYFVLGLLEGPMDINRIVIGSEIPEDVIADFIPMLYFSPSLYIIIKILVLISYVLFLKGFISIGLYTGNSLLSIISRTLIGVMGFAIVFDLLSFFYQELDGLFVQMAIALALGALSILFGIALVKLRSGLGMICIFTGAIEILVGILFLFFQPIGLVIQMVAVLLEFVIVYQTSKAIAEGSDIAIGNLG</sequence>
<keyword evidence="1" id="KW-0238">DNA-binding</keyword>
<dbReference type="AlphaFoldDB" id="A0A7H9ASS3"/>